<dbReference type="STRING" id="443610.VE25_11425"/>
<proteinExistence type="predicted"/>
<organism evidence="2 3">
    <name type="scientific">Devosia geojensis</name>
    <dbReference type="NCBI Taxonomy" id="443610"/>
    <lineage>
        <taxon>Bacteria</taxon>
        <taxon>Pseudomonadati</taxon>
        <taxon>Pseudomonadota</taxon>
        <taxon>Alphaproteobacteria</taxon>
        <taxon>Hyphomicrobiales</taxon>
        <taxon>Devosiaceae</taxon>
        <taxon>Devosia</taxon>
    </lineage>
</organism>
<protein>
    <recommendedName>
        <fullName evidence="1">Glycosyltransferase 61 catalytic domain-containing protein</fullName>
    </recommendedName>
</protein>
<sequence>MNGFSRSFEIVKGALVTPTHISGVPGDLSGCVYRADGSRVALSERFGGHHGDLMRTRNPERATVRTSPRAIAGRGLYLGHFMGGHYGHFVTETLSTFWIFAGLDIASFDYVLFHPFVFGSARPEYTHHCLARFGIAPEQVRLVPDEVLCCAHLTVPERLLRLNHSVDPRLRWVYQQINTDAARRADQPERLYLSRRQFSRRNFDRVMANEVLVEDAFRNRGFEIVYPETLPFLHQIGLYRHCTVLAGFSGSALHNAVFMQEGATLIELGDPRYEGRPAPTQVLCNVISGVDARFIPFSGRTFGGRQTMLFDIDALESGLDQLGWPQQPQGWRTRKRRTLAASLPEIAYRSLRPGLGEMARRLLKRPSREAG</sequence>
<dbReference type="Proteomes" id="UP000033632">
    <property type="component" value="Unassembled WGS sequence"/>
</dbReference>
<dbReference type="OrthoDB" id="7843421at2"/>
<dbReference type="RefSeq" id="WP_046108736.1">
    <property type="nucleotide sequence ID" value="NZ_JZEX01000108.1"/>
</dbReference>
<name>A0A0F5FSB8_9HYPH</name>
<keyword evidence="3" id="KW-1185">Reference proteome</keyword>
<dbReference type="InterPro" id="IPR049625">
    <property type="entry name" value="Glyco_transf_61_cat"/>
</dbReference>
<accession>A0A0F5FSB8</accession>
<reference evidence="2 3" key="1">
    <citation type="submission" date="2015-03" db="EMBL/GenBank/DDBJ databases">
        <authorList>
            <person name="Hassan Y.I."/>
            <person name="Lepp D."/>
            <person name="Li X.-Z."/>
            <person name="Zhou T."/>
        </authorList>
    </citation>
    <scope>NUCLEOTIDE SEQUENCE [LARGE SCALE GENOMIC DNA]</scope>
    <source>
        <strain evidence="2 3">BD-c194</strain>
    </source>
</reference>
<gene>
    <name evidence="2" type="ORF">VE25_11425</name>
</gene>
<comment type="caution">
    <text evidence="2">The sequence shown here is derived from an EMBL/GenBank/DDBJ whole genome shotgun (WGS) entry which is preliminary data.</text>
</comment>
<feature type="domain" description="Glycosyltransferase 61 catalytic" evidence="1">
    <location>
        <begin position="86"/>
        <end position="266"/>
    </location>
</feature>
<dbReference type="AlphaFoldDB" id="A0A0F5FSB8"/>
<dbReference type="EMBL" id="JZEX01000108">
    <property type="protein sequence ID" value="KKB11769.1"/>
    <property type="molecule type" value="Genomic_DNA"/>
</dbReference>
<dbReference type="Pfam" id="PF04577">
    <property type="entry name" value="Glyco_transf_61"/>
    <property type="match status" value="1"/>
</dbReference>
<evidence type="ECO:0000259" key="1">
    <source>
        <dbReference type="Pfam" id="PF04577"/>
    </source>
</evidence>
<evidence type="ECO:0000313" key="2">
    <source>
        <dbReference type="EMBL" id="KKB11769.1"/>
    </source>
</evidence>
<dbReference type="PATRIC" id="fig|443610.3.peg.489"/>
<evidence type="ECO:0000313" key="3">
    <source>
        <dbReference type="Proteomes" id="UP000033632"/>
    </source>
</evidence>
<dbReference type="GO" id="GO:0016757">
    <property type="term" value="F:glycosyltransferase activity"/>
    <property type="evidence" value="ECO:0007669"/>
    <property type="project" value="InterPro"/>
</dbReference>